<evidence type="ECO:0000313" key="4">
    <source>
        <dbReference type="WBParaSite" id="Csp11.Scaffold480.g1820.t1"/>
    </source>
</evidence>
<feature type="chain" id="PRO_5009306980" evidence="2">
    <location>
        <begin position="23"/>
        <end position="77"/>
    </location>
</feature>
<evidence type="ECO:0000256" key="1">
    <source>
        <dbReference type="SAM" id="MobiDB-lite"/>
    </source>
</evidence>
<feature type="compositionally biased region" description="Pro residues" evidence="1">
    <location>
        <begin position="64"/>
        <end position="77"/>
    </location>
</feature>
<evidence type="ECO:0000313" key="3">
    <source>
        <dbReference type="Proteomes" id="UP000095282"/>
    </source>
</evidence>
<proteinExistence type="predicted"/>
<reference evidence="4" key="1">
    <citation type="submission" date="2016-11" db="UniProtKB">
        <authorList>
            <consortium name="WormBaseParasite"/>
        </authorList>
    </citation>
    <scope>IDENTIFICATION</scope>
</reference>
<feature type="region of interest" description="Disordered" evidence="1">
    <location>
        <begin position="58"/>
        <end position="77"/>
    </location>
</feature>
<name>A0A1I7T2L2_9PELO</name>
<sequence>MKGLSPIFFIIAALLALNVLKPENKSIATEELSMEYKENFQTVQTRVNIPIILRRPTIIRRSPPGSPRPHPVSPPCG</sequence>
<keyword evidence="3" id="KW-1185">Reference proteome</keyword>
<dbReference type="Proteomes" id="UP000095282">
    <property type="component" value="Unplaced"/>
</dbReference>
<protein>
    <submittedName>
        <fullName evidence="4">Uncharacterized protein</fullName>
    </submittedName>
</protein>
<dbReference type="WBParaSite" id="Csp11.Scaffold480.g1820.t1">
    <property type="protein sequence ID" value="Csp11.Scaffold480.g1820.t1"/>
    <property type="gene ID" value="Csp11.Scaffold480.g1820"/>
</dbReference>
<organism evidence="3 4">
    <name type="scientific">Caenorhabditis tropicalis</name>
    <dbReference type="NCBI Taxonomy" id="1561998"/>
    <lineage>
        <taxon>Eukaryota</taxon>
        <taxon>Metazoa</taxon>
        <taxon>Ecdysozoa</taxon>
        <taxon>Nematoda</taxon>
        <taxon>Chromadorea</taxon>
        <taxon>Rhabditida</taxon>
        <taxon>Rhabditina</taxon>
        <taxon>Rhabditomorpha</taxon>
        <taxon>Rhabditoidea</taxon>
        <taxon>Rhabditidae</taxon>
        <taxon>Peloderinae</taxon>
        <taxon>Caenorhabditis</taxon>
    </lineage>
</organism>
<keyword evidence="2" id="KW-0732">Signal</keyword>
<feature type="signal peptide" evidence="2">
    <location>
        <begin position="1"/>
        <end position="22"/>
    </location>
</feature>
<accession>A0A1I7T2L2</accession>
<evidence type="ECO:0000256" key="2">
    <source>
        <dbReference type="SAM" id="SignalP"/>
    </source>
</evidence>
<dbReference type="AlphaFoldDB" id="A0A1I7T2L2"/>